<accession>A0A841Q3G7</accession>
<evidence type="ECO:0000256" key="5">
    <source>
        <dbReference type="NCBIfam" id="TIGR00205"/>
    </source>
</evidence>
<keyword evidence="3 4" id="KW-0975">Bacterial flagellum</keyword>
<dbReference type="PANTHER" id="PTHR34653">
    <property type="match status" value="1"/>
</dbReference>
<evidence type="ECO:0000256" key="3">
    <source>
        <dbReference type="ARBA" id="ARBA00023143"/>
    </source>
</evidence>
<dbReference type="GO" id="GO:0005198">
    <property type="term" value="F:structural molecule activity"/>
    <property type="evidence" value="ECO:0007669"/>
    <property type="project" value="UniProtKB-UniRule"/>
</dbReference>
<keyword evidence="6" id="KW-0966">Cell projection</keyword>
<dbReference type="Pfam" id="PF02049">
    <property type="entry name" value="FliE"/>
    <property type="match status" value="1"/>
</dbReference>
<dbReference type="AlphaFoldDB" id="A0A841Q3G7"/>
<keyword evidence="6" id="KW-0969">Cilium</keyword>
<evidence type="ECO:0000313" key="7">
    <source>
        <dbReference type="Proteomes" id="UP000581688"/>
    </source>
</evidence>
<dbReference type="GO" id="GO:0071973">
    <property type="term" value="P:bacterial-type flagellum-dependent cell motility"/>
    <property type="evidence" value="ECO:0007669"/>
    <property type="project" value="InterPro"/>
</dbReference>
<evidence type="ECO:0000256" key="2">
    <source>
        <dbReference type="ARBA" id="ARBA00009272"/>
    </source>
</evidence>
<comment type="subcellular location">
    <subcellularLocation>
        <location evidence="1 4">Bacterial flagellum basal body</location>
    </subcellularLocation>
</comment>
<reference evidence="6 7" key="1">
    <citation type="submission" date="2020-08" db="EMBL/GenBank/DDBJ databases">
        <title>Genomic Encyclopedia of Type Strains, Phase IV (KMG-IV): sequencing the most valuable type-strain genomes for metagenomic binning, comparative biology and taxonomic classification.</title>
        <authorList>
            <person name="Goeker M."/>
        </authorList>
    </citation>
    <scope>NUCLEOTIDE SEQUENCE [LARGE SCALE GENOMIC DNA]</scope>
    <source>
        <strain evidence="6 7">DSM 19612</strain>
    </source>
</reference>
<name>A0A841Q3G7_9BACI</name>
<comment type="caution">
    <text evidence="6">The sequence shown here is derived from an EMBL/GenBank/DDBJ whole genome shotgun (WGS) entry which is preliminary data.</text>
</comment>
<dbReference type="GO" id="GO:0003774">
    <property type="term" value="F:cytoskeletal motor activity"/>
    <property type="evidence" value="ECO:0007669"/>
    <property type="project" value="InterPro"/>
</dbReference>
<dbReference type="EMBL" id="JACHGH010000003">
    <property type="protein sequence ID" value="MBB6452928.1"/>
    <property type="molecule type" value="Genomic_DNA"/>
</dbReference>
<gene>
    <name evidence="4" type="primary">fliE</name>
    <name evidence="6" type="ORF">HNQ94_001374</name>
</gene>
<dbReference type="Proteomes" id="UP000581688">
    <property type="component" value="Unassembled WGS sequence"/>
</dbReference>
<organism evidence="6 7">
    <name type="scientific">Salirhabdus euzebyi</name>
    <dbReference type="NCBI Taxonomy" id="394506"/>
    <lineage>
        <taxon>Bacteria</taxon>
        <taxon>Bacillati</taxon>
        <taxon>Bacillota</taxon>
        <taxon>Bacilli</taxon>
        <taxon>Bacillales</taxon>
        <taxon>Bacillaceae</taxon>
        <taxon>Salirhabdus</taxon>
    </lineage>
</organism>
<dbReference type="InterPro" id="IPR001624">
    <property type="entry name" value="FliE"/>
</dbReference>
<evidence type="ECO:0000313" key="6">
    <source>
        <dbReference type="EMBL" id="MBB6452928.1"/>
    </source>
</evidence>
<comment type="similarity">
    <text evidence="2 4">Belongs to the FliE family.</text>
</comment>
<sequence>MTSINPIAFNQPIQQANPVKKVTPFEAQQNFAAQLKNALEKVNEAQAISDQKTVALAQGKNVDLHDVMIASQKSSIMLQTTVEVQSKAIEAYKEVMRMQI</sequence>
<dbReference type="GO" id="GO:0009425">
    <property type="term" value="C:bacterial-type flagellum basal body"/>
    <property type="evidence" value="ECO:0007669"/>
    <property type="project" value="UniProtKB-SubCell"/>
</dbReference>
<keyword evidence="7" id="KW-1185">Reference proteome</keyword>
<evidence type="ECO:0000256" key="1">
    <source>
        <dbReference type="ARBA" id="ARBA00004117"/>
    </source>
</evidence>
<protein>
    <recommendedName>
        <fullName evidence="4 5">Flagellar hook-basal body complex protein FliE</fullName>
    </recommendedName>
</protein>
<evidence type="ECO:0000256" key="4">
    <source>
        <dbReference type="HAMAP-Rule" id="MF_00724"/>
    </source>
</evidence>
<dbReference type="HAMAP" id="MF_00724">
    <property type="entry name" value="FliE"/>
    <property type="match status" value="1"/>
</dbReference>
<proteinExistence type="inferred from homology"/>
<dbReference type="PRINTS" id="PR01006">
    <property type="entry name" value="FLGHOOKFLIE"/>
</dbReference>
<dbReference type="RefSeq" id="WP_174495466.1">
    <property type="nucleotide sequence ID" value="NZ_CADDWK010000003.1"/>
</dbReference>
<dbReference type="NCBIfam" id="TIGR00205">
    <property type="entry name" value="fliE"/>
    <property type="match status" value="1"/>
</dbReference>
<dbReference type="PANTHER" id="PTHR34653:SF1">
    <property type="entry name" value="FLAGELLAR HOOK-BASAL BODY COMPLEX PROTEIN FLIE"/>
    <property type="match status" value="1"/>
</dbReference>
<keyword evidence="6" id="KW-0282">Flagellum</keyword>